<dbReference type="RefSeq" id="WP_021753000.1">
    <property type="nucleotide sequence ID" value="NZ_KI271836.1"/>
</dbReference>
<name>U2Q9J4_9BACL</name>
<keyword evidence="5" id="KW-1003">Cell membrane</keyword>
<dbReference type="Proteomes" id="UP000016637">
    <property type="component" value="Unassembled WGS sequence"/>
</dbReference>
<reference evidence="6 7" key="1">
    <citation type="submission" date="2013-08" db="EMBL/GenBank/DDBJ databases">
        <authorList>
            <person name="Weinstock G."/>
            <person name="Sodergren E."/>
            <person name="Wylie T."/>
            <person name="Fulton L."/>
            <person name="Fulton R."/>
            <person name="Fronick C."/>
            <person name="O'Laughlin M."/>
            <person name="Godfrey J."/>
            <person name="Miner T."/>
            <person name="Herter B."/>
            <person name="Appelbaum E."/>
            <person name="Cordes M."/>
            <person name="Lek S."/>
            <person name="Wollam A."/>
            <person name="Pepin K.H."/>
            <person name="Palsikar V.B."/>
            <person name="Mitreva M."/>
            <person name="Wilson R.K."/>
        </authorList>
    </citation>
    <scope>NUCLEOTIDE SEQUENCE [LARGE SCALE GENOMIC DNA]</scope>
    <source>
        <strain evidence="6 7">ATCC 700627</strain>
    </source>
</reference>
<dbReference type="PANTHER" id="PTHR43483">
    <property type="entry name" value="MEMBRANE TRANSPORTER PROTEIN HI_0806-RELATED"/>
    <property type="match status" value="1"/>
</dbReference>
<dbReference type="AlphaFoldDB" id="U2Q9J4"/>
<evidence type="ECO:0000256" key="2">
    <source>
        <dbReference type="ARBA" id="ARBA00022692"/>
    </source>
</evidence>
<feature type="transmembrane region" description="Helical" evidence="5">
    <location>
        <begin position="134"/>
        <end position="151"/>
    </location>
</feature>
<dbReference type="PATRIC" id="fig|1321820.3.peg.548"/>
<comment type="subcellular location">
    <subcellularLocation>
        <location evidence="5">Cell membrane</location>
        <topology evidence="5">Multi-pass membrane protein</topology>
    </subcellularLocation>
    <subcellularLocation>
        <location evidence="1">Membrane</location>
        <topology evidence="1">Multi-pass membrane protein</topology>
    </subcellularLocation>
</comment>
<feature type="transmembrane region" description="Helical" evidence="5">
    <location>
        <begin position="186"/>
        <end position="205"/>
    </location>
</feature>
<dbReference type="EMBL" id="AWVP01000029">
    <property type="protein sequence ID" value="ERK59470.1"/>
    <property type="molecule type" value="Genomic_DNA"/>
</dbReference>
<evidence type="ECO:0000256" key="4">
    <source>
        <dbReference type="ARBA" id="ARBA00023136"/>
    </source>
</evidence>
<evidence type="ECO:0000256" key="1">
    <source>
        <dbReference type="ARBA" id="ARBA00004141"/>
    </source>
</evidence>
<dbReference type="PANTHER" id="PTHR43483:SF3">
    <property type="entry name" value="MEMBRANE TRANSPORTER PROTEIN HI_0806-RELATED"/>
    <property type="match status" value="1"/>
</dbReference>
<feature type="transmembrane region" description="Helical" evidence="5">
    <location>
        <begin position="39"/>
        <end position="65"/>
    </location>
</feature>
<evidence type="ECO:0000256" key="5">
    <source>
        <dbReference type="RuleBase" id="RU363041"/>
    </source>
</evidence>
<evidence type="ECO:0000256" key="3">
    <source>
        <dbReference type="ARBA" id="ARBA00022989"/>
    </source>
</evidence>
<dbReference type="Pfam" id="PF01925">
    <property type="entry name" value="TauE"/>
    <property type="match status" value="1"/>
</dbReference>
<feature type="transmembrane region" description="Helical" evidence="5">
    <location>
        <begin position="104"/>
        <end position="122"/>
    </location>
</feature>
<keyword evidence="4 5" id="KW-0472">Membrane</keyword>
<dbReference type="GO" id="GO:0005886">
    <property type="term" value="C:plasma membrane"/>
    <property type="evidence" value="ECO:0007669"/>
    <property type="project" value="UniProtKB-SubCell"/>
</dbReference>
<keyword evidence="2 5" id="KW-0812">Transmembrane</keyword>
<proteinExistence type="inferred from homology"/>
<gene>
    <name evidence="6" type="ORF">HMPREF1983_00558</name>
</gene>
<feature type="transmembrane region" description="Helical" evidence="5">
    <location>
        <begin position="77"/>
        <end position="98"/>
    </location>
</feature>
<evidence type="ECO:0000313" key="7">
    <source>
        <dbReference type="Proteomes" id="UP000016637"/>
    </source>
</evidence>
<comment type="similarity">
    <text evidence="5">Belongs to the 4-toluene sulfonate uptake permease (TSUP) (TC 2.A.102) family.</text>
</comment>
<evidence type="ECO:0000313" key="6">
    <source>
        <dbReference type="EMBL" id="ERK59470.1"/>
    </source>
</evidence>
<keyword evidence="7" id="KW-1185">Reference proteome</keyword>
<dbReference type="eggNOG" id="COG0730">
    <property type="taxonomic scope" value="Bacteria"/>
</dbReference>
<dbReference type="HOGENOM" id="CLU_040170_0_0_9"/>
<feature type="transmembrane region" description="Helical" evidence="5">
    <location>
        <begin position="211"/>
        <end position="229"/>
    </location>
</feature>
<feature type="transmembrane region" description="Helical" evidence="5">
    <location>
        <begin position="267"/>
        <end position="284"/>
    </location>
</feature>
<organism evidence="6 7">
    <name type="scientific">Gemella bergeri ATCC 700627</name>
    <dbReference type="NCBI Taxonomy" id="1321820"/>
    <lineage>
        <taxon>Bacteria</taxon>
        <taxon>Bacillati</taxon>
        <taxon>Bacillota</taxon>
        <taxon>Bacilli</taxon>
        <taxon>Bacillales</taxon>
        <taxon>Gemellaceae</taxon>
        <taxon>Gemella</taxon>
    </lineage>
</organism>
<protein>
    <recommendedName>
        <fullName evidence="5">Probable membrane transporter protein</fullName>
    </recommendedName>
</protein>
<feature type="transmembrane region" description="Helical" evidence="5">
    <location>
        <begin position="241"/>
        <end position="260"/>
    </location>
</feature>
<comment type="caution">
    <text evidence="6">The sequence shown here is derived from an EMBL/GenBank/DDBJ whole genome shotgun (WGS) entry which is preliminary data.</text>
</comment>
<accession>U2Q9J4</accession>
<sequence>MSLVVILLGLLSLAAVYYVVIWAQDIIKNWSEPDNSNPILGFVIGIITNFFDVLGIGNFSTITLASQLTGFIKNDRLLPGMLNIASVVPVLIEAFLFISNVEVGAVTLLSLIIAAVVGALVGGRIVTKLPEYKIQIVMGFALLITAFLMFAKKVGWLALLGENNTAVNLTGIALIIGIVGNIIFGALMMAGVGLYAPCLAMVSLLGLNPKVAFPIMMGSCAALMAMGSPKFIKEGMYPRKGTLGLAIGGIVGVFIGYQFVKSLSVDSLIWIIIVVVIYTGIMMLRKGIKNH</sequence>
<keyword evidence="3 5" id="KW-1133">Transmembrane helix</keyword>
<dbReference type="InterPro" id="IPR002781">
    <property type="entry name" value="TM_pro_TauE-like"/>
</dbReference>